<name>A0A7H9CHQ5_9BACT</name>
<dbReference type="Proteomes" id="UP000509414">
    <property type="component" value="Chromosome"/>
</dbReference>
<keyword evidence="3" id="KW-1185">Reference proteome</keyword>
<evidence type="ECO:0000313" key="3">
    <source>
        <dbReference type="Proteomes" id="UP000509414"/>
    </source>
</evidence>
<dbReference type="GO" id="GO:0005525">
    <property type="term" value="F:GTP binding"/>
    <property type="evidence" value="ECO:0007669"/>
    <property type="project" value="InterPro"/>
</dbReference>
<keyword evidence="2" id="KW-0548">Nucleotidyltransferase</keyword>
<organism evidence="2 3">
    <name type="scientific">Candidatus Campylobacter infans</name>
    <dbReference type="NCBI Taxonomy" id="2561898"/>
    <lineage>
        <taxon>Bacteria</taxon>
        <taxon>Pseudomonadati</taxon>
        <taxon>Campylobacterota</taxon>
        <taxon>Epsilonproteobacteria</taxon>
        <taxon>Campylobacterales</taxon>
        <taxon>Campylobacteraceae</taxon>
        <taxon>Campylobacter</taxon>
    </lineage>
</organism>
<dbReference type="EC" id="2.7.7.77" evidence="2"/>
<gene>
    <name evidence="2" type="primary">mobB</name>
    <name evidence="2" type="ORF">CINF_1140</name>
</gene>
<dbReference type="InterPro" id="IPR004435">
    <property type="entry name" value="MobB_dom"/>
</dbReference>
<dbReference type="RefSeq" id="WP_179974828.1">
    <property type="nucleotide sequence ID" value="NZ_CP049075.1"/>
</dbReference>
<dbReference type="SUPFAM" id="SSF52540">
    <property type="entry name" value="P-loop containing nucleoside triphosphate hydrolases"/>
    <property type="match status" value="1"/>
</dbReference>
<dbReference type="Gene3D" id="3.40.50.300">
    <property type="entry name" value="P-loop containing nucleotide triphosphate hydrolases"/>
    <property type="match status" value="1"/>
</dbReference>
<dbReference type="PANTHER" id="PTHR40072:SF1">
    <property type="entry name" value="MOLYBDOPTERIN-GUANINE DINUCLEOTIDE BIOSYNTHESIS ADAPTER PROTEIN"/>
    <property type="match status" value="1"/>
</dbReference>
<dbReference type="InterPro" id="IPR027417">
    <property type="entry name" value="P-loop_NTPase"/>
</dbReference>
<dbReference type="KEGG" id="cinf:CINF_1140"/>
<evidence type="ECO:0000259" key="1">
    <source>
        <dbReference type="Pfam" id="PF03205"/>
    </source>
</evidence>
<dbReference type="Pfam" id="PF03205">
    <property type="entry name" value="MobB"/>
    <property type="match status" value="1"/>
</dbReference>
<dbReference type="AlphaFoldDB" id="A0A7H9CHQ5"/>
<proteinExistence type="predicted"/>
<sequence>MKRLGVCFSGRSNSGKTTLILKIAKELIARGFKVAIIKHDPGDKASFGEPQKDSTRFFNVGAQVAVLSPKRTSIFLNQGFFGGEERINSLLHNAKKEQFSTQNNSSEDELGEIIRHFGEFDYLLVEGLKYLPLPRICVFRDEIDESFVPFANAFATNLKQIKLSPNYDLDDISGLIKWIDANAKRL</sequence>
<keyword evidence="2" id="KW-0808">Transferase</keyword>
<reference evidence="2 3" key="1">
    <citation type="submission" date="2020-02" db="EMBL/GenBank/DDBJ databases">
        <title>Complete genome sequence of the novel Campylobacter species Candidatus Campylobacter infans.</title>
        <authorList>
            <person name="Duim B."/>
            <person name="Zomer A."/>
            <person name="van der Graaf L."/>
            <person name="Wagenaar J."/>
        </authorList>
    </citation>
    <scope>NUCLEOTIDE SEQUENCE [LARGE SCALE GENOMIC DNA]</scope>
    <source>
        <strain evidence="2 3">19S00001</strain>
    </source>
</reference>
<protein>
    <submittedName>
        <fullName evidence="2">Molybdenum cofactor guanylyltransferase protein B</fullName>
        <ecNumber evidence="2">2.7.7.77</ecNumber>
    </submittedName>
</protein>
<evidence type="ECO:0000313" key="2">
    <source>
        <dbReference type="EMBL" id="QLI05630.1"/>
    </source>
</evidence>
<dbReference type="PANTHER" id="PTHR40072">
    <property type="entry name" value="MOLYBDOPTERIN-GUANINE DINUCLEOTIDE BIOSYNTHESIS ADAPTER PROTEIN-RELATED"/>
    <property type="match status" value="1"/>
</dbReference>
<dbReference type="GO" id="GO:0006777">
    <property type="term" value="P:Mo-molybdopterin cofactor biosynthetic process"/>
    <property type="evidence" value="ECO:0007669"/>
    <property type="project" value="InterPro"/>
</dbReference>
<dbReference type="InterPro" id="IPR052539">
    <property type="entry name" value="MGD_biosynthesis_adapter"/>
</dbReference>
<accession>A0A7H9CHQ5</accession>
<dbReference type="GO" id="GO:0061603">
    <property type="term" value="F:molybdenum cofactor guanylyltransferase activity"/>
    <property type="evidence" value="ECO:0007669"/>
    <property type="project" value="UniProtKB-EC"/>
</dbReference>
<feature type="domain" description="Molybdopterin-guanine dinucleotide biosynthesis protein B (MobB)" evidence="1">
    <location>
        <begin position="6"/>
        <end position="78"/>
    </location>
</feature>
<dbReference type="EMBL" id="CP049075">
    <property type="protein sequence ID" value="QLI05630.1"/>
    <property type="molecule type" value="Genomic_DNA"/>
</dbReference>